<evidence type="ECO:0000313" key="4">
    <source>
        <dbReference type="Proteomes" id="UP000002051"/>
    </source>
</evidence>
<reference evidence="3" key="3">
    <citation type="submission" date="2015-04" db="UniProtKB">
        <authorList>
            <consortium name="EnsemblPlants"/>
        </authorList>
    </citation>
    <scope>IDENTIFICATION</scope>
    <source>
        <strain evidence="3">cv. Jemalong A17</strain>
    </source>
</reference>
<protein>
    <submittedName>
        <fullName evidence="2">Transmembrane protein, putative</fullName>
    </submittedName>
</protein>
<keyword evidence="4" id="KW-1185">Reference proteome</keyword>
<reference evidence="2 4" key="1">
    <citation type="journal article" date="2011" name="Nature">
        <title>The Medicago genome provides insight into the evolution of rhizobial symbioses.</title>
        <authorList>
            <person name="Young N.D."/>
            <person name="Debelle F."/>
            <person name="Oldroyd G.E."/>
            <person name="Geurts R."/>
            <person name="Cannon S.B."/>
            <person name="Udvardi M.K."/>
            <person name="Benedito V.A."/>
            <person name="Mayer K.F."/>
            <person name="Gouzy J."/>
            <person name="Schoof H."/>
            <person name="Van de Peer Y."/>
            <person name="Proost S."/>
            <person name="Cook D.R."/>
            <person name="Meyers B.C."/>
            <person name="Spannagl M."/>
            <person name="Cheung F."/>
            <person name="De Mita S."/>
            <person name="Krishnakumar V."/>
            <person name="Gundlach H."/>
            <person name="Zhou S."/>
            <person name="Mudge J."/>
            <person name="Bharti A.K."/>
            <person name="Murray J.D."/>
            <person name="Naoumkina M.A."/>
            <person name="Rosen B."/>
            <person name="Silverstein K.A."/>
            <person name="Tang H."/>
            <person name="Rombauts S."/>
            <person name="Zhao P.X."/>
            <person name="Zhou P."/>
            <person name="Barbe V."/>
            <person name="Bardou P."/>
            <person name="Bechner M."/>
            <person name="Bellec A."/>
            <person name="Berger A."/>
            <person name="Berges H."/>
            <person name="Bidwell S."/>
            <person name="Bisseling T."/>
            <person name="Choisne N."/>
            <person name="Couloux A."/>
            <person name="Denny R."/>
            <person name="Deshpande S."/>
            <person name="Dai X."/>
            <person name="Doyle J.J."/>
            <person name="Dudez A.M."/>
            <person name="Farmer A.D."/>
            <person name="Fouteau S."/>
            <person name="Franken C."/>
            <person name="Gibelin C."/>
            <person name="Gish J."/>
            <person name="Goldstein S."/>
            <person name="Gonzalez A.J."/>
            <person name="Green P.J."/>
            <person name="Hallab A."/>
            <person name="Hartog M."/>
            <person name="Hua A."/>
            <person name="Humphray S.J."/>
            <person name="Jeong D.H."/>
            <person name="Jing Y."/>
            <person name="Jocker A."/>
            <person name="Kenton S.M."/>
            <person name="Kim D.J."/>
            <person name="Klee K."/>
            <person name="Lai H."/>
            <person name="Lang C."/>
            <person name="Lin S."/>
            <person name="Macmil S.L."/>
            <person name="Magdelenat G."/>
            <person name="Matthews L."/>
            <person name="McCorrison J."/>
            <person name="Monaghan E.L."/>
            <person name="Mun J.H."/>
            <person name="Najar F.Z."/>
            <person name="Nicholson C."/>
            <person name="Noirot C."/>
            <person name="O'Bleness M."/>
            <person name="Paule C.R."/>
            <person name="Poulain J."/>
            <person name="Prion F."/>
            <person name="Qin B."/>
            <person name="Qu C."/>
            <person name="Retzel E.F."/>
            <person name="Riddle C."/>
            <person name="Sallet E."/>
            <person name="Samain S."/>
            <person name="Samson N."/>
            <person name="Sanders I."/>
            <person name="Saurat O."/>
            <person name="Scarpelli C."/>
            <person name="Schiex T."/>
            <person name="Segurens B."/>
            <person name="Severin A.J."/>
            <person name="Sherrier D.J."/>
            <person name="Shi R."/>
            <person name="Sims S."/>
            <person name="Singer S.R."/>
            <person name="Sinharoy S."/>
            <person name="Sterck L."/>
            <person name="Viollet A."/>
            <person name="Wang B.B."/>
            <person name="Wang K."/>
            <person name="Wang M."/>
            <person name="Wang X."/>
            <person name="Warfsmann J."/>
            <person name="Weissenbach J."/>
            <person name="White D.D."/>
            <person name="White J.D."/>
            <person name="Wiley G.B."/>
            <person name="Wincker P."/>
            <person name="Xing Y."/>
            <person name="Yang L."/>
            <person name="Yao Z."/>
            <person name="Ying F."/>
            <person name="Zhai J."/>
            <person name="Zhou L."/>
            <person name="Zuber A."/>
            <person name="Denarie J."/>
            <person name="Dixon R.A."/>
            <person name="May G.D."/>
            <person name="Schwartz D.C."/>
            <person name="Rogers J."/>
            <person name="Quetier F."/>
            <person name="Town C.D."/>
            <person name="Roe B.A."/>
        </authorList>
    </citation>
    <scope>NUCLEOTIDE SEQUENCE [LARGE SCALE GENOMIC DNA]</scope>
    <source>
        <strain evidence="2">A17</strain>
        <strain evidence="3 4">cv. Jemalong A17</strain>
    </source>
</reference>
<dbReference type="Proteomes" id="UP000002051">
    <property type="component" value="Unassembled WGS sequence"/>
</dbReference>
<proteinExistence type="predicted"/>
<dbReference type="EnsemblPlants" id="KEH41031">
    <property type="protein sequence ID" value="KEH41031"/>
    <property type="gene ID" value="MTR_1g040985"/>
</dbReference>
<keyword evidence="1 2" id="KW-0812">Transmembrane</keyword>
<gene>
    <name evidence="2" type="ordered locus">MTR_1g040985</name>
</gene>
<dbReference type="HOGENOM" id="CLU_1117134_0_0_1"/>
<evidence type="ECO:0000256" key="1">
    <source>
        <dbReference type="SAM" id="Phobius"/>
    </source>
</evidence>
<keyword evidence="1" id="KW-0472">Membrane</keyword>
<dbReference type="PaxDb" id="3880-AES84164"/>
<reference evidence="2 4" key="2">
    <citation type="journal article" date="2014" name="BMC Genomics">
        <title>An improved genome release (version Mt4.0) for the model legume Medicago truncatula.</title>
        <authorList>
            <person name="Tang H."/>
            <person name="Krishnakumar V."/>
            <person name="Bidwell S."/>
            <person name="Rosen B."/>
            <person name="Chan A."/>
            <person name="Zhou S."/>
            <person name="Gentzbittel L."/>
            <person name="Childs K.L."/>
            <person name="Yandell M."/>
            <person name="Gundlach H."/>
            <person name="Mayer K.F."/>
            <person name="Schwartz D.C."/>
            <person name="Town C.D."/>
        </authorList>
    </citation>
    <scope>GENOME REANNOTATION</scope>
    <source>
        <strain evidence="2">A17</strain>
        <strain evidence="3 4">cv. Jemalong A17</strain>
    </source>
</reference>
<name>G7ZY89_MEDTR</name>
<accession>G7ZY89</accession>
<dbReference type="InterPro" id="IPR011989">
    <property type="entry name" value="ARM-like"/>
</dbReference>
<dbReference type="eggNOG" id="KOG0167">
    <property type="taxonomic scope" value="Eukaryota"/>
</dbReference>
<dbReference type="SUPFAM" id="SSF48371">
    <property type="entry name" value="ARM repeat"/>
    <property type="match status" value="1"/>
</dbReference>
<dbReference type="InterPro" id="IPR016024">
    <property type="entry name" value="ARM-type_fold"/>
</dbReference>
<dbReference type="AlphaFoldDB" id="G7ZY89"/>
<dbReference type="EMBL" id="CM001217">
    <property type="protein sequence ID" value="KEH41031.1"/>
    <property type="molecule type" value="Genomic_DNA"/>
</dbReference>
<sequence length="249" mass="28313">MTLEFYRKQLISYMNCFKIDLDESSYCKRLSEHPSAVIFLATILKGPENSFCAAKFGGYKELVDFKVARHSILVQSLAAKSQAFITIKCFEILDNLSSNDGIDFCIDEEGEQLELGNIIANLIAPQKLPNSAHYFRKPALCAHLSICKFETGLVKKAVLAANVVSLILPLLEDSDSEIKETAIILLFLFSQYEPERFVEYLLWLRRLKALVGFLGMTKIMLYKWLLLVLANLSEIRTKTHYAIIDFGWP</sequence>
<feature type="transmembrane region" description="Helical" evidence="1">
    <location>
        <begin position="209"/>
        <end position="230"/>
    </location>
</feature>
<evidence type="ECO:0000313" key="3">
    <source>
        <dbReference type="EnsemblPlants" id="KEH41031"/>
    </source>
</evidence>
<dbReference type="Gene3D" id="1.25.10.10">
    <property type="entry name" value="Leucine-rich Repeat Variant"/>
    <property type="match status" value="1"/>
</dbReference>
<keyword evidence="1" id="KW-1133">Transmembrane helix</keyword>
<organism evidence="2 4">
    <name type="scientific">Medicago truncatula</name>
    <name type="common">Barrel medic</name>
    <name type="synonym">Medicago tribuloides</name>
    <dbReference type="NCBI Taxonomy" id="3880"/>
    <lineage>
        <taxon>Eukaryota</taxon>
        <taxon>Viridiplantae</taxon>
        <taxon>Streptophyta</taxon>
        <taxon>Embryophyta</taxon>
        <taxon>Tracheophyta</taxon>
        <taxon>Spermatophyta</taxon>
        <taxon>Magnoliopsida</taxon>
        <taxon>eudicotyledons</taxon>
        <taxon>Gunneridae</taxon>
        <taxon>Pentapetalae</taxon>
        <taxon>rosids</taxon>
        <taxon>fabids</taxon>
        <taxon>Fabales</taxon>
        <taxon>Fabaceae</taxon>
        <taxon>Papilionoideae</taxon>
        <taxon>50 kb inversion clade</taxon>
        <taxon>NPAAA clade</taxon>
        <taxon>Hologalegina</taxon>
        <taxon>IRL clade</taxon>
        <taxon>Trifolieae</taxon>
        <taxon>Medicago</taxon>
    </lineage>
</organism>
<evidence type="ECO:0000313" key="2">
    <source>
        <dbReference type="EMBL" id="KEH41031.1"/>
    </source>
</evidence>